<name>A0ABP5RTY9_9ACTN</name>
<sequence length="214" mass="22986">MGSCPRPTVEEMSCPPTPIAGDYLRPYPQGFAVHFCASSPNLRAVRKLARTDLLAQGLAADVVDSAVLVLSELVGNSVRACGNHVPLVVEVYVTSYGVVVNVHDPNPGIVPRRRETPLDSTDAEGGRGLRLVDLLAPGWHVRQSAIGKQVRSGPMRCLHRFAWPRVAGSTLRRTWRGHAGTRSIRRRGPAMRGRAAPSVGGEPGSLHASRPGEL</sequence>
<dbReference type="PANTHER" id="PTHR35526:SF3">
    <property type="entry name" value="ANTI-SIGMA-F FACTOR RSBW"/>
    <property type="match status" value="1"/>
</dbReference>
<proteinExistence type="predicted"/>
<dbReference type="PANTHER" id="PTHR35526">
    <property type="entry name" value="ANTI-SIGMA-F FACTOR RSBW-RELATED"/>
    <property type="match status" value="1"/>
</dbReference>
<dbReference type="Proteomes" id="UP001500442">
    <property type="component" value="Unassembled WGS sequence"/>
</dbReference>
<keyword evidence="1" id="KW-0418">Kinase</keyword>
<dbReference type="InterPro" id="IPR050267">
    <property type="entry name" value="Anti-sigma-factor_SerPK"/>
</dbReference>
<feature type="region of interest" description="Disordered" evidence="2">
    <location>
        <begin position="177"/>
        <end position="214"/>
    </location>
</feature>
<evidence type="ECO:0000256" key="2">
    <source>
        <dbReference type="SAM" id="MobiDB-lite"/>
    </source>
</evidence>
<accession>A0ABP5RTY9</accession>
<dbReference type="SUPFAM" id="SSF55874">
    <property type="entry name" value="ATPase domain of HSP90 chaperone/DNA topoisomerase II/histidine kinase"/>
    <property type="match status" value="1"/>
</dbReference>
<gene>
    <name evidence="4" type="ORF">GCM10010368_51130</name>
</gene>
<reference evidence="5" key="1">
    <citation type="journal article" date="2019" name="Int. J. Syst. Evol. Microbiol.">
        <title>The Global Catalogue of Microorganisms (GCM) 10K type strain sequencing project: providing services to taxonomists for standard genome sequencing and annotation.</title>
        <authorList>
            <consortium name="The Broad Institute Genomics Platform"/>
            <consortium name="The Broad Institute Genome Sequencing Center for Infectious Disease"/>
            <person name="Wu L."/>
            <person name="Ma J."/>
        </authorList>
    </citation>
    <scope>NUCLEOTIDE SEQUENCE [LARGE SCALE GENOMIC DNA]</scope>
    <source>
        <strain evidence="5">JCM 4823</strain>
    </source>
</reference>
<dbReference type="InterPro" id="IPR036890">
    <property type="entry name" value="HATPase_C_sf"/>
</dbReference>
<dbReference type="EMBL" id="BAAASN010000016">
    <property type="protein sequence ID" value="GAA2275347.1"/>
    <property type="molecule type" value="Genomic_DNA"/>
</dbReference>
<evidence type="ECO:0000313" key="4">
    <source>
        <dbReference type="EMBL" id="GAA2275347.1"/>
    </source>
</evidence>
<keyword evidence="1" id="KW-0723">Serine/threonine-protein kinase</keyword>
<keyword evidence="5" id="KW-1185">Reference proteome</keyword>
<dbReference type="CDD" id="cd16936">
    <property type="entry name" value="HATPase_RsbW-like"/>
    <property type="match status" value="1"/>
</dbReference>
<dbReference type="Gene3D" id="3.30.565.10">
    <property type="entry name" value="Histidine kinase-like ATPase, C-terminal domain"/>
    <property type="match status" value="1"/>
</dbReference>
<dbReference type="Pfam" id="PF13581">
    <property type="entry name" value="HATPase_c_2"/>
    <property type="match status" value="1"/>
</dbReference>
<keyword evidence="1" id="KW-0808">Transferase</keyword>
<evidence type="ECO:0000256" key="1">
    <source>
        <dbReference type="ARBA" id="ARBA00022527"/>
    </source>
</evidence>
<comment type="caution">
    <text evidence="4">The sequence shown here is derived from an EMBL/GenBank/DDBJ whole genome shotgun (WGS) entry which is preliminary data.</text>
</comment>
<evidence type="ECO:0000313" key="5">
    <source>
        <dbReference type="Proteomes" id="UP001500442"/>
    </source>
</evidence>
<organism evidence="4 5">
    <name type="scientific">Streptomyces roseiscleroticus</name>
    <dbReference type="NCBI Taxonomy" id="1972"/>
    <lineage>
        <taxon>Bacteria</taxon>
        <taxon>Bacillati</taxon>
        <taxon>Actinomycetota</taxon>
        <taxon>Actinomycetes</taxon>
        <taxon>Kitasatosporales</taxon>
        <taxon>Streptomycetaceae</taxon>
        <taxon>Streptomyces</taxon>
    </lineage>
</organism>
<protein>
    <recommendedName>
        <fullName evidence="3">Histidine kinase/HSP90-like ATPase domain-containing protein</fullName>
    </recommendedName>
</protein>
<feature type="domain" description="Histidine kinase/HSP90-like ATPase" evidence="3">
    <location>
        <begin position="41"/>
        <end position="151"/>
    </location>
</feature>
<dbReference type="InterPro" id="IPR003594">
    <property type="entry name" value="HATPase_dom"/>
</dbReference>
<evidence type="ECO:0000259" key="3">
    <source>
        <dbReference type="Pfam" id="PF13581"/>
    </source>
</evidence>